<name>A0A226DYG3_FOLCA</name>
<evidence type="ECO:0000256" key="2">
    <source>
        <dbReference type="PROSITE-ProRule" id="PRU00497"/>
    </source>
</evidence>
<organism evidence="4 5">
    <name type="scientific">Folsomia candida</name>
    <name type="common">Springtail</name>
    <dbReference type="NCBI Taxonomy" id="158441"/>
    <lineage>
        <taxon>Eukaryota</taxon>
        <taxon>Metazoa</taxon>
        <taxon>Ecdysozoa</taxon>
        <taxon>Arthropoda</taxon>
        <taxon>Hexapoda</taxon>
        <taxon>Collembola</taxon>
        <taxon>Entomobryomorpha</taxon>
        <taxon>Isotomoidea</taxon>
        <taxon>Isotomidae</taxon>
        <taxon>Proisotominae</taxon>
        <taxon>Folsomia</taxon>
    </lineage>
</organism>
<dbReference type="Pfam" id="PF00379">
    <property type="entry name" value="Chitin_bind_4"/>
    <property type="match status" value="1"/>
</dbReference>
<keyword evidence="5" id="KW-1185">Reference proteome</keyword>
<gene>
    <name evidence="4" type="ORF">Fcan01_15029</name>
</gene>
<sequence length="186" mass="19264">MKSFALIALFVAGAAANYGYSQPAVRVEPVSVSYGTHAPAAPAMSYGSSAPAASSYGSSSYGSATRAAAVPITSFNHEIRGSEHSALSYETGNGIRITDNTQVVQGRGGSYMDEYGKMVQSTSTLTKSGVVSYTSPEGQHINLNWVADEQGYRAQGDHLPTPPPIPADIAASLRGASSYGSVKSGY</sequence>
<keyword evidence="1 2" id="KW-0193">Cuticle</keyword>
<dbReference type="PANTHER" id="PTHR10380">
    <property type="entry name" value="CUTICLE PROTEIN"/>
    <property type="match status" value="1"/>
</dbReference>
<keyword evidence="3" id="KW-0732">Signal</keyword>
<feature type="signal peptide" evidence="3">
    <location>
        <begin position="1"/>
        <end position="16"/>
    </location>
</feature>
<dbReference type="InterPro" id="IPR050468">
    <property type="entry name" value="Cuticle_Struct_Prot"/>
</dbReference>
<evidence type="ECO:0000256" key="1">
    <source>
        <dbReference type="ARBA" id="ARBA00022460"/>
    </source>
</evidence>
<dbReference type="OrthoDB" id="6368834at2759"/>
<dbReference type="GO" id="GO:0008010">
    <property type="term" value="F:structural constituent of chitin-based larval cuticle"/>
    <property type="evidence" value="ECO:0007669"/>
    <property type="project" value="TreeGrafter"/>
</dbReference>
<dbReference type="STRING" id="158441.A0A226DYG3"/>
<accession>A0A226DYG3</accession>
<evidence type="ECO:0000256" key="3">
    <source>
        <dbReference type="SAM" id="SignalP"/>
    </source>
</evidence>
<evidence type="ECO:0000313" key="5">
    <source>
        <dbReference type="Proteomes" id="UP000198287"/>
    </source>
</evidence>
<dbReference type="GO" id="GO:0062129">
    <property type="term" value="C:chitin-based extracellular matrix"/>
    <property type="evidence" value="ECO:0007669"/>
    <property type="project" value="TreeGrafter"/>
</dbReference>
<protein>
    <submittedName>
        <fullName evidence="4">Endocuticle structural glycoprotein SgAbd-2</fullName>
    </submittedName>
</protein>
<dbReference type="Proteomes" id="UP000198287">
    <property type="component" value="Unassembled WGS sequence"/>
</dbReference>
<dbReference type="InterPro" id="IPR000618">
    <property type="entry name" value="Insect_cuticle"/>
</dbReference>
<dbReference type="EMBL" id="LNIX01000009">
    <property type="protein sequence ID" value="OXA50068.1"/>
    <property type="molecule type" value="Genomic_DNA"/>
</dbReference>
<comment type="caution">
    <text evidence="4">The sequence shown here is derived from an EMBL/GenBank/DDBJ whole genome shotgun (WGS) entry which is preliminary data.</text>
</comment>
<evidence type="ECO:0000313" key="4">
    <source>
        <dbReference type="EMBL" id="OXA50068.1"/>
    </source>
</evidence>
<proteinExistence type="predicted"/>
<dbReference type="PROSITE" id="PS51155">
    <property type="entry name" value="CHIT_BIND_RR_2"/>
    <property type="match status" value="1"/>
</dbReference>
<dbReference type="OMA" id="QRITTTW"/>
<reference evidence="4 5" key="1">
    <citation type="submission" date="2015-12" db="EMBL/GenBank/DDBJ databases">
        <title>The genome of Folsomia candida.</title>
        <authorList>
            <person name="Faddeeva A."/>
            <person name="Derks M.F."/>
            <person name="Anvar Y."/>
            <person name="Smit S."/>
            <person name="Van Straalen N."/>
            <person name="Roelofs D."/>
        </authorList>
    </citation>
    <scope>NUCLEOTIDE SEQUENCE [LARGE SCALE GENOMIC DNA]</scope>
    <source>
        <strain evidence="4 5">VU population</strain>
        <tissue evidence="4">Whole body</tissue>
    </source>
</reference>
<feature type="chain" id="PRO_5012736830" evidence="3">
    <location>
        <begin position="17"/>
        <end position="186"/>
    </location>
</feature>
<dbReference type="AlphaFoldDB" id="A0A226DYG3"/>
<dbReference type="PANTHER" id="PTHR10380:SF173">
    <property type="entry name" value="CUTICULAR PROTEIN 47EF, ISOFORM C-RELATED"/>
    <property type="match status" value="1"/>
</dbReference>